<keyword evidence="2 7" id="KW-0812">Transmembrane</keyword>
<dbReference type="AlphaFoldDB" id="A0A7S3FRN8"/>
<evidence type="ECO:0000256" key="1">
    <source>
        <dbReference type="ARBA" id="ARBA00004141"/>
    </source>
</evidence>
<dbReference type="GO" id="GO:0015179">
    <property type="term" value="F:L-amino acid transmembrane transporter activity"/>
    <property type="evidence" value="ECO:0007669"/>
    <property type="project" value="TreeGrafter"/>
</dbReference>
<evidence type="ECO:0000256" key="3">
    <source>
        <dbReference type="ARBA" id="ARBA00022970"/>
    </source>
</evidence>
<gene>
    <name evidence="9" type="ORF">CROS1456_LOCUS4093</name>
</gene>
<keyword evidence="3" id="KW-0029">Amino-acid transport</keyword>
<feature type="transmembrane region" description="Helical" evidence="7">
    <location>
        <begin position="286"/>
        <end position="306"/>
    </location>
</feature>
<dbReference type="InterPro" id="IPR013057">
    <property type="entry name" value="AA_transpt_TM"/>
</dbReference>
<feature type="transmembrane region" description="Helical" evidence="7">
    <location>
        <begin position="471"/>
        <end position="493"/>
    </location>
</feature>
<feature type="transmembrane region" description="Helical" evidence="7">
    <location>
        <begin position="210"/>
        <end position="231"/>
    </location>
</feature>
<evidence type="ECO:0000256" key="2">
    <source>
        <dbReference type="ARBA" id="ARBA00022692"/>
    </source>
</evidence>
<evidence type="ECO:0000256" key="6">
    <source>
        <dbReference type="SAM" id="MobiDB-lite"/>
    </source>
</evidence>
<name>A0A7S3FRN8_9CHLO</name>
<organism evidence="9">
    <name type="scientific">Chloropicon roscoffensis</name>
    <dbReference type="NCBI Taxonomy" id="1461544"/>
    <lineage>
        <taxon>Eukaryota</taxon>
        <taxon>Viridiplantae</taxon>
        <taxon>Chlorophyta</taxon>
        <taxon>Chloropicophyceae</taxon>
        <taxon>Chloropicales</taxon>
        <taxon>Chloropicaceae</taxon>
        <taxon>Chloropicon</taxon>
    </lineage>
</organism>
<feature type="transmembrane region" description="Helical" evidence="7">
    <location>
        <begin position="411"/>
        <end position="431"/>
    </location>
</feature>
<feature type="transmembrane region" description="Helical" evidence="7">
    <location>
        <begin position="437"/>
        <end position="459"/>
    </location>
</feature>
<feature type="transmembrane region" description="Helical" evidence="7">
    <location>
        <begin position="179"/>
        <end position="198"/>
    </location>
</feature>
<comment type="subcellular location">
    <subcellularLocation>
        <location evidence="1">Membrane</location>
        <topology evidence="1">Multi-pass membrane protein</topology>
    </subcellularLocation>
</comment>
<feature type="domain" description="Amino acid transporter transmembrane" evidence="8">
    <location>
        <begin position="96"/>
        <end position="493"/>
    </location>
</feature>
<feature type="transmembrane region" description="Helical" evidence="7">
    <location>
        <begin position="238"/>
        <end position="259"/>
    </location>
</feature>
<dbReference type="GO" id="GO:0016020">
    <property type="term" value="C:membrane"/>
    <property type="evidence" value="ECO:0007669"/>
    <property type="project" value="UniProtKB-SubCell"/>
</dbReference>
<evidence type="ECO:0000259" key="8">
    <source>
        <dbReference type="Pfam" id="PF01490"/>
    </source>
</evidence>
<dbReference type="PANTHER" id="PTHR22950:SF461">
    <property type="entry name" value="AMINO ACID TRANSPORTER TRANSMEMBRANE DOMAIN-CONTAINING PROTEIN"/>
    <property type="match status" value="1"/>
</dbReference>
<feature type="transmembrane region" description="Helical" evidence="7">
    <location>
        <begin position="357"/>
        <end position="376"/>
    </location>
</feature>
<keyword evidence="5 7" id="KW-0472">Membrane</keyword>
<sequence>MSKRHAETSRSWSDLTVLGWRGEDSRGASEGLEESGTGTTGKGGMERMDSVVERRGSYDQGQPLLGDDSEAGSDEDKLGLGGEAKAEHHHHKSKISSWTNTSLIMCANLMGAGVLALPAVMKDVGWIPGLGLIALLAFGAVYSGILITRIWMLADQRKFPAEKYGDLGRFAYGETGQRVVNSVTYFYITVVTVVFHLAAAESMQTVFYDVGGNLCLWQYSALTIIIVLPFAQIRSLQNVSLLAIIGSVTIIGTVLIAVARLLQGGPLEGAHTVLINTSRKDIRPKVNSLVLIVFSYCGQAIFTELISSMQKPKDFPKAVWSSTLTMMGSYILIASVGYACLGALAIAPVTDALPEDFWAQIANVLLFGHVLVAYIIELNILTKGMIHAWHTLDPAHWPTGRSKAAKIRRRVMWGLSTCILIGGSFLLSNTVSFFSELLAFAGATGGIATTYIFPCLFIIKVDQGISNGERRLCKTIIVVAIIFSVVCLFNTVLDIMQKWKDIGPPFMCMSCDYKKANNLTPGVC</sequence>
<feature type="region of interest" description="Disordered" evidence="6">
    <location>
        <begin position="1"/>
        <end position="93"/>
    </location>
</feature>
<feature type="transmembrane region" description="Helical" evidence="7">
    <location>
        <begin position="318"/>
        <end position="345"/>
    </location>
</feature>
<feature type="compositionally biased region" description="Low complexity" evidence="6">
    <location>
        <begin position="28"/>
        <end position="37"/>
    </location>
</feature>
<evidence type="ECO:0000256" key="4">
    <source>
        <dbReference type="ARBA" id="ARBA00022989"/>
    </source>
</evidence>
<feature type="transmembrane region" description="Helical" evidence="7">
    <location>
        <begin position="126"/>
        <end position="148"/>
    </location>
</feature>
<evidence type="ECO:0000256" key="5">
    <source>
        <dbReference type="ARBA" id="ARBA00023136"/>
    </source>
</evidence>
<reference evidence="9" key="1">
    <citation type="submission" date="2021-01" db="EMBL/GenBank/DDBJ databases">
        <authorList>
            <person name="Corre E."/>
            <person name="Pelletier E."/>
            <person name="Niang G."/>
            <person name="Scheremetjew M."/>
            <person name="Finn R."/>
            <person name="Kale V."/>
            <person name="Holt S."/>
            <person name="Cochrane G."/>
            <person name="Meng A."/>
            <person name="Brown T."/>
            <person name="Cohen L."/>
        </authorList>
    </citation>
    <scope>NUCLEOTIDE SEQUENCE</scope>
    <source>
        <strain evidence="9">RCC1871</strain>
    </source>
</reference>
<accession>A0A7S3FRN8</accession>
<dbReference type="PANTHER" id="PTHR22950">
    <property type="entry name" value="AMINO ACID TRANSPORTER"/>
    <property type="match status" value="1"/>
</dbReference>
<dbReference type="Pfam" id="PF01490">
    <property type="entry name" value="Aa_trans"/>
    <property type="match status" value="1"/>
</dbReference>
<feature type="compositionally biased region" description="Basic and acidic residues" evidence="6">
    <location>
        <begin position="44"/>
        <end position="57"/>
    </location>
</feature>
<keyword evidence="3" id="KW-0813">Transport</keyword>
<dbReference type="EMBL" id="HBHZ01005308">
    <property type="protein sequence ID" value="CAE0191003.1"/>
    <property type="molecule type" value="Transcribed_RNA"/>
</dbReference>
<evidence type="ECO:0000256" key="7">
    <source>
        <dbReference type="SAM" id="Phobius"/>
    </source>
</evidence>
<evidence type="ECO:0000313" key="9">
    <source>
        <dbReference type="EMBL" id="CAE0191003.1"/>
    </source>
</evidence>
<proteinExistence type="predicted"/>
<keyword evidence="4 7" id="KW-1133">Transmembrane helix</keyword>
<feature type="transmembrane region" description="Helical" evidence="7">
    <location>
        <begin position="102"/>
        <end position="120"/>
    </location>
</feature>
<protein>
    <recommendedName>
        <fullName evidence="8">Amino acid transporter transmembrane domain-containing protein</fullName>
    </recommendedName>
</protein>